<dbReference type="GO" id="GO:0005886">
    <property type="term" value="C:plasma membrane"/>
    <property type="evidence" value="ECO:0007669"/>
    <property type="project" value="TreeGrafter"/>
</dbReference>
<dbReference type="PANTHER" id="PTHR45569:SF1">
    <property type="entry name" value="SENSOR PROTEIN KDPD"/>
    <property type="match status" value="1"/>
</dbReference>
<keyword evidence="18" id="KW-1185">Reference proteome</keyword>
<evidence type="ECO:0000256" key="6">
    <source>
        <dbReference type="ARBA" id="ARBA00022777"/>
    </source>
</evidence>
<evidence type="ECO:0000256" key="9">
    <source>
        <dbReference type="ARBA" id="ARBA00023012"/>
    </source>
</evidence>
<protein>
    <submittedName>
        <fullName evidence="17">DUF4118 domain-containing protein</fullName>
    </submittedName>
    <submittedName>
        <fullName evidence="16">Sensor protein KdpD</fullName>
        <ecNumber evidence="16">2.7.13.3</ecNumber>
    </submittedName>
</protein>
<comment type="subcellular location">
    <subcellularLocation>
        <location evidence="1">Membrane</location>
        <topology evidence="1">Multi-pass membrane protein</topology>
    </subcellularLocation>
</comment>
<evidence type="ECO:0000256" key="10">
    <source>
        <dbReference type="ARBA" id="ARBA00023136"/>
    </source>
</evidence>
<keyword evidence="7" id="KW-0067">ATP-binding</keyword>
<dbReference type="PANTHER" id="PTHR45569">
    <property type="entry name" value="SENSOR PROTEIN KDPD"/>
    <property type="match status" value="1"/>
</dbReference>
<keyword evidence="2" id="KW-0597">Phosphoprotein</keyword>
<reference evidence="16" key="1">
    <citation type="submission" date="2015-09" db="EMBL/GenBank/DDBJ databases">
        <title>Draft Genome Sequences of Two Novel Amoeba-resistant Intranuclear Bacteria, Candidatus Berkiella cookevillensis and Candidatus Berkiella aquae.</title>
        <authorList>
            <person name="Mehari Y.T."/>
            <person name="Arivett B.A."/>
            <person name="Farone A.L."/>
            <person name="Gunderson J.H."/>
            <person name="Farone M.B."/>
        </authorList>
    </citation>
    <scope>NUCLEOTIDE SEQUENCE [LARGE SCALE GENOMIC DNA]</scope>
    <source>
        <strain evidence="16">HT99</strain>
    </source>
</reference>
<dbReference type="GO" id="GO:0005524">
    <property type="term" value="F:ATP binding"/>
    <property type="evidence" value="ECO:0007669"/>
    <property type="project" value="UniProtKB-KW"/>
</dbReference>
<dbReference type="Gene3D" id="3.30.450.40">
    <property type="match status" value="1"/>
</dbReference>
<keyword evidence="8 12" id="KW-1133">Transmembrane helix</keyword>
<dbReference type="Pfam" id="PF13493">
    <property type="entry name" value="DUF4118"/>
    <property type="match status" value="1"/>
</dbReference>
<keyword evidence="9" id="KW-0902">Two-component regulatory system</keyword>
<evidence type="ECO:0000256" key="12">
    <source>
        <dbReference type="SAM" id="Phobius"/>
    </source>
</evidence>
<dbReference type="Pfam" id="PF13492">
    <property type="entry name" value="GAF_3"/>
    <property type="match status" value="1"/>
</dbReference>
<evidence type="ECO:0000313" key="17">
    <source>
        <dbReference type="EMBL" id="MCS5712356.1"/>
    </source>
</evidence>
<feature type="domain" description="Sensor protein KdpD transmembrane" evidence="15">
    <location>
        <begin position="396"/>
        <end position="502"/>
    </location>
</feature>
<evidence type="ECO:0000256" key="1">
    <source>
        <dbReference type="ARBA" id="ARBA00004141"/>
    </source>
</evidence>
<evidence type="ECO:0000259" key="14">
    <source>
        <dbReference type="Pfam" id="PF13492"/>
    </source>
</evidence>
<evidence type="ECO:0000313" key="18">
    <source>
        <dbReference type="Proteomes" id="UP000051497"/>
    </source>
</evidence>
<keyword evidence="4 12" id="KW-0812">Transmembrane</keyword>
<dbReference type="Gene3D" id="3.40.50.620">
    <property type="entry name" value="HUPs"/>
    <property type="match status" value="1"/>
</dbReference>
<dbReference type="AlphaFoldDB" id="A0A0Q9YNS6"/>
<gene>
    <name evidence="16" type="primary">kdpD</name>
    <name evidence="16" type="ORF">HT99x_00866</name>
    <name evidence="17" type="ORF">HT99x_013015</name>
</gene>
<evidence type="ECO:0000256" key="2">
    <source>
        <dbReference type="ARBA" id="ARBA00022553"/>
    </source>
</evidence>
<dbReference type="EMBL" id="LKAJ01000002">
    <property type="protein sequence ID" value="KRG22443.1"/>
    <property type="molecule type" value="Genomic_DNA"/>
</dbReference>
<evidence type="ECO:0000256" key="4">
    <source>
        <dbReference type="ARBA" id="ARBA00022692"/>
    </source>
</evidence>
<evidence type="ECO:0000256" key="7">
    <source>
        <dbReference type="ARBA" id="ARBA00022840"/>
    </source>
</evidence>
<dbReference type="PATRIC" id="fig|1590043.3.peg.870"/>
<feature type="transmembrane region" description="Helical" evidence="12">
    <location>
        <begin position="423"/>
        <end position="452"/>
    </location>
</feature>
<feature type="transmembrane region" description="Helical" evidence="12">
    <location>
        <begin position="472"/>
        <end position="492"/>
    </location>
</feature>
<dbReference type="InterPro" id="IPR025201">
    <property type="entry name" value="KdpD_TM"/>
</dbReference>
<dbReference type="SUPFAM" id="SSF52402">
    <property type="entry name" value="Adenine nucleotide alpha hydrolases-like"/>
    <property type="match status" value="1"/>
</dbReference>
<feature type="domain" description="Signal transduction histidine kinase osmosensitive K+ channel sensor N-terminal" evidence="13">
    <location>
        <begin position="21"/>
        <end position="231"/>
    </location>
</feature>
<evidence type="ECO:0000256" key="5">
    <source>
        <dbReference type="ARBA" id="ARBA00022741"/>
    </source>
</evidence>
<dbReference type="EMBL" id="LKAJ02000001">
    <property type="protein sequence ID" value="MCS5712356.1"/>
    <property type="molecule type" value="Genomic_DNA"/>
</dbReference>
<proteinExistence type="predicted"/>
<evidence type="ECO:0000313" key="16">
    <source>
        <dbReference type="EMBL" id="KRG22443.1"/>
    </source>
</evidence>
<dbReference type="EC" id="2.7.13.3" evidence="16"/>
<evidence type="ECO:0000256" key="11">
    <source>
        <dbReference type="SAM" id="Coils"/>
    </source>
</evidence>
<dbReference type="InterPro" id="IPR003852">
    <property type="entry name" value="Sig_transdc_His_kinase_KdpD_N"/>
</dbReference>
<dbReference type="RefSeq" id="WP_075065492.1">
    <property type="nucleotide sequence ID" value="NZ_LKAJ02000001.1"/>
</dbReference>
<dbReference type="SUPFAM" id="SSF55781">
    <property type="entry name" value="GAF domain-like"/>
    <property type="match status" value="2"/>
</dbReference>
<feature type="coiled-coil region" evidence="11">
    <location>
        <begin position="224"/>
        <end position="251"/>
    </location>
</feature>
<evidence type="ECO:0000256" key="8">
    <source>
        <dbReference type="ARBA" id="ARBA00022989"/>
    </source>
</evidence>
<dbReference type="STRING" id="295108.HT99x_00866"/>
<keyword evidence="6" id="KW-0418">Kinase</keyword>
<dbReference type="InterPro" id="IPR003018">
    <property type="entry name" value="GAF"/>
</dbReference>
<dbReference type="GO" id="GO:0005737">
    <property type="term" value="C:cytoplasm"/>
    <property type="evidence" value="ECO:0007669"/>
    <property type="project" value="UniProtKB-ARBA"/>
</dbReference>
<dbReference type="Gene3D" id="1.20.120.620">
    <property type="entry name" value="Backbone structure of the membrane domain of e. Coli histidine kinase receptor kdpd"/>
    <property type="match status" value="1"/>
</dbReference>
<keyword evidence="3 16" id="KW-0808">Transferase</keyword>
<feature type="domain" description="GAF" evidence="14">
    <location>
        <begin position="565"/>
        <end position="639"/>
    </location>
</feature>
<evidence type="ECO:0000259" key="13">
    <source>
        <dbReference type="Pfam" id="PF02702"/>
    </source>
</evidence>
<dbReference type="Proteomes" id="UP000051497">
    <property type="component" value="Unassembled WGS sequence"/>
</dbReference>
<dbReference type="InterPro" id="IPR014729">
    <property type="entry name" value="Rossmann-like_a/b/a_fold"/>
</dbReference>
<dbReference type="InterPro" id="IPR038318">
    <property type="entry name" value="KdpD_sf"/>
</dbReference>
<evidence type="ECO:0000259" key="15">
    <source>
        <dbReference type="Pfam" id="PF13493"/>
    </source>
</evidence>
<organism evidence="16">
    <name type="scientific">Candidatus Berkiella aquae</name>
    <dbReference type="NCBI Taxonomy" id="295108"/>
    <lineage>
        <taxon>Bacteria</taxon>
        <taxon>Pseudomonadati</taxon>
        <taxon>Pseudomonadota</taxon>
        <taxon>Gammaproteobacteria</taxon>
        <taxon>Candidatus Berkiellales</taxon>
        <taxon>Candidatus Berkiellaceae</taxon>
        <taxon>Candidatus Berkiella</taxon>
    </lineage>
</organism>
<evidence type="ECO:0000256" key="3">
    <source>
        <dbReference type="ARBA" id="ARBA00022679"/>
    </source>
</evidence>
<dbReference type="FunFam" id="3.40.50.300:FF:000483">
    <property type="entry name" value="Sensor histidine kinase KdpD"/>
    <property type="match status" value="1"/>
</dbReference>
<keyword evidence="5" id="KW-0547">Nucleotide-binding</keyword>
<sequence>METQRPDPELLLRQHKDDKKRRGVLKIFFGACAGAGKTYAMLLNAQEKIKEHKTVIAGIIETHGRSETTKLQEGIPHLPLKEIQYQGITLKEFDIDAAIAKNPDVLLIDELAHTNAVSSRHPKRWQDVLEVLNHGIDVYTTLNVQHLESLNDIVANLTGIHVKETVPDSIFDSADEIILVDIPSEVILKRLEEGKVYLGEFAKQRAAHNFFKIENLIALREIALRRTAERVDALRDIYQKYQNSKRQLIADKILVWINPKSISTKMIRMAKQQASRLKCPWTVLYVESTDYYKLQDEEKAYVEKTIRLAEQLGATSLTIQEPNVAQAVLNYARENNFTRIMLSKAKMSKLKTKLFGNIVYDIIDKSEDIDIYVINEDTERKKSTGMTIAYAPWHQYISALLIIIGCTLFGMPVKEWLNPENVVMIYLSGVVFVAATCDRSIAMIATILSVILYKFFYTQPYYTLDTYHPRDIVTLAVLLLTALVISTLTSQLRAQNLLARKREKFTADLYALSHKLVQATGKAKIAKVVSHHIGEAFESAVTVWLPDHFGHLQLTSHPSIKPDLKEQSAAQWAFGHNEQAGMCTNTMPSARGFYLPLVSGNTAIGVIGIMPQNPKKTFSSDEVMMLEALAIQTASALERMNQAELSRPKIKTW</sequence>
<dbReference type="Pfam" id="PF02702">
    <property type="entry name" value="KdpD"/>
    <property type="match status" value="1"/>
</dbReference>
<dbReference type="InterPro" id="IPR029016">
    <property type="entry name" value="GAF-like_dom_sf"/>
</dbReference>
<accession>A0A0Q9YNS6</accession>
<comment type="caution">
    <text evidence="16">The sequence shown here is derived from an EMBL/GenBank/DDBJ whole genome shotgun (WGS) entry which is preliminary data.</text>
</comment>
<reference evidence="17" key="2">
    <citation type="journal article" date="2016" name="Genome Announc.">
        <title>Draft Genome Sequences of Two Novel Amoeba-Resistant Intranuclear Bacteria, 'Candidatus Berkiella cookevillensis' and 'Candidatus Berkiella aquae'.</title>
        <authorList>
            <person name="Mehari Y.T."/>
            <person name="Arivett B.A."/>
            <person name="Farone A.L."/>
            <person name="Gunderson J.H."/>
            <person name="Farone M.B."/>
        </authorList>
    </citation>
    <scope>NUCLEOTIDE SEQUENCE</scope>
    <source>
        <strain evidence="17">HT99</strain>
    </source>
</reference>
<dbReference type="GO" id="GO:0000155">
    <property type="term" value="F:phosphorelay sensor kinase activity"/>
    <property type="evidence" value="ECO:0007669"/>
    <property type="project" value="InterPro"/>
</dbReference>
<reference evidence="17" key="3">
    <citation type="submission" date="2021-06" db="EMBL/GenBank/DDBJ databases">
        <title>Genomic Description and Analysis of Intracellular Bacteria, Candidatus Berkiella cookevillensis and Candidatus Berkiella aquae.</title>
        <authorList>
            <person name="Kidane D.T."/>
            <person name="Mehari Y.T."/>
            <person name="Rice F.C."/>
            <person name="Arivett B.A."/>
            <person name="Farone A.L."/>
            <person name="Berk S.G."/>
            <person name="Farone M.B."/>
        </authorList>
    </citation>
    <scope>NUCLEOTIDE SEQUENCE</scope>
    <source>
        <strain evidence="17">HT99</strain>
    </source>
</reference>
<dbReference type="InterPro" id="IPR027417">
    <property type="entry name" value="P-loop_NTPase"/>
</dbReference>
<dbReference type="Gene3D" id="3.40.50.300">
    <property type="entry name" value="P-loop containing nucleotide triphosphate hydrolases"/>
    <property type="match status" value="1"/>
</dbReference>
<keyword evidence="10 12" id="KW-0472">Membrane</keyword>
<dbReference type="OrthoDB" id="9806130at2"/>
<keyword evidence="11" id="KW-0175">Coiled coil</keyword>
<name>A0A0Q9YNS6_9GAMM</name>
<feature type="transmembrane region" description="Helical" evidence="12">
    <location>
        <begin position="393"/>
        <end position="411"/>
    </location>
</feature>
<dbReference type="InterPro" id="IPR052023">
    <property type="entry name" value="Histidine_kinase_KdpD"/>
</dbReference>